<name>A0ACC6MGP9_MYCPF</name>
<comment type="caution">
    <text evidence="1">The sequence shown here is derived from an EMBL/GenBank/DDBJ whole genome shotgun (WGS) entry which is preliminary data.</text>
</comment>
<gene>
    <name evidence="1" type="ORF">OHX15_10370</name>
</gene>
<accession>A0ACC6MGP9</accession>
<dbReference type="Proteomes" id="UP001289645">
    <property type="component" value="Unassembled WGS sequence"/>
</dbReference>
<sequence>MGRHSLPDPDDPDESGRQPEEPPTERFGFGTDPATGPGSADDDESRGYADDESRGYADDESRGYADDGSRGYADDQPSGEVDEYGYPTASAAHDPPPPPPPRSGPQHTGDWDGGEWTGSHRAVTPARRGVSIGVIVALVSVVVVVGAVILWRFFGDALSSRSDVAAARCVEGEVSVAVVADPAIADPVSTLAQRYNETADPVGDRCVNVSVQPADSGQVLNGLTGEWPADLGERPALWIPASSLSADRLEAAAGAESISDSRPLVSSPVVLAVPPALQEALGEQNWGTLPGLQTDPAGLDKLGLLGWGGLRLVLPLDQDSDASFLAAEAVATAAAPPDAPATAGMGAVSTLMGAEPDLADAAAGTAFDAMLDAADPSTAAVHAVVTTEQRLFQRAAEMPDAGSALASWLPPGPTAVADFPTVLLDGDWLAQEQVAGASEFARFLRKPEQSADFAAAGFRVDGAEPPSSDVVDFGPLGAPLNVGDAALRASIADTLASPAQSPAVTVMLDQSMPTDEGGRPRLTNVVDALTARLQALPPDSSVGLWTFDGVAGRSEINAGPLSEPVDGRPRSEALNASLSAQTASNGGAVSFTTLRLAYTDAYADYREGQPNSVLVITAGPHTDQTLGGEGLQQYISGAFDPARPVAVNVIDFGDDSDRATWEAVANMTGGSYVNLATSDTPELAAAISAMTS</sequence>
<dbReference type="EMBL" id="JAOXLN010000009">
    <property type="protein sequence ID" value="MDZ5085791.1"/>
    <property type="molecule type" value="Genomic_DNA"/>
</dbReference>
<keyword evidence="2" id="KW-1185">Reference proteome</keyword>
<reference evidence="1 2" key="1">
    <citation type="journal article" date="2021" name="Chemosphere">
        <title>Bioballs carrying a syntrophic Rhodococcus and Mycolicibacterium consortium for simultaneous sorption and biodegradation of fuel oil in contaminated freshwater.</title>
        <authorList>
            <person name="Naloka K."/>
            <person name="Polrit D."/>
            <person name="Muangchinda C."/>
            <person name="Thoetkiattikul H."/>
            <person name="Pinyakong O."/>
        </authorList>
    </citation>
    <scope>NUCLEOTIDE SEQUENCE [LARGE SCALE GENOMIC DNA]</scope>
    <source>
        <strain evidence="1 2">J101</strain>
    </source>
</reference>
<evidence type="ECO:0000313" key="2">
    <source>
        <dbReference type="Proteomes" id="UP001289645"/>
    </source>
</evidence>
<organism evidence="1 2">
    <name type="scientific">Mycolicibacterium parafortuitum</name>
    <name type="common">Mycobacterium parafortuitum</name>
    <dbReference type="NCBI Taxonomy" id="39692"/>
    <lineage>
        <taxon>Bacteria</taxon>
        <taxon>Bacillati</taxon>
        <taxon>Actinomycetota</taxon>
        <taxon>Actinomycetes</taxon>
        <taxon>Mycobacteriales</taxon>
        <taxon>Mycobacteriaceae</taxon>
        <taxon>Mycolicibacterium</taxon>
    </lineage>
</organism>
<protein>
    <submittedName>
        <fullName evidence="1">Substrate-binding domain-containing protein</fullName>
    </submittedName>
</protein>
<evidence type="ECO:0000313" key="1">
    <source>
        <dbReference type="EMBL" id="MDZ5085791.1"/>
    </source>
</evidence>
<proteinExistence type="predicted"/>